<feature type="compositionally biased region" description="Polar residues" evidence="1">
    <location>
        <begin position="410"/>
        <end position="422"/>
    </location>
</feature>
<proteinExistence type="predicted"/>
<feature type="region of interest" description="Disordered" evidence="1">
    <location>
        <begin position="247"/>
        <end position="268"/>
    </location>
</feature>
<feature type="compositionally biased region" description="Low complexity" evidence="1">
    <location>
        <begin position="700"/>
        <end position="716"/>
    </location>
</feature>
<feature type="region of interest" description="Disordered" evidence="1">
    <location>
        <begin position="740"/>
        <end position="763"/>
    </location>
</feature>
<feature type="compositionally biased region" description="Polar residues" evidence="1">
    <location>
        <begin position="517"/>
        <end position="528"/>
    </location>
</feature>
<dbReference type="AlphaFoldDB" id="A0A9J6BMQ8"/>
<feature type="region of interest" description="Disordered" evidence="1">
    <location>
        <begin position="343"/>
        <end position="362"/>
    </location>
</feature>
<accession>A0A9J6BMQ8</accession>
<feature type="compositionally biased region" description="Low complexity" evidence="1">
    <location>
        <begin position="248"/>
        <end position="261"/>
    </location>
</feature>
<feature type="compositionally biased region" description="Low complexity" evidence="1">
    <location>
        <begin position="375"/>
        <end position="409"/>
    </location>
</feature>
<feature type="region of interest" description="Disordered" evidence="1">
    <location>
        <begin position="669"/>
        <end position="724"/>
    </location>
</feature>
<feature type="compositionally biased region" description="Polar residues" evidence="1">
    <location>
        <begin position="88"/>
        <end position="97"/>
    </location>
</feature>
<protein>
    <submittedName>
        <fullName evidence="2">Uncharacterized protein</fullName>
    </submittedName>
</protein>
<evidence type="ECO:0000256" key="1">
    <source>
        <dbReference type="SAM" id="MobiDB-lite"/>
    </source>
</evidence>
<feature type="compositionally biased region" description="Low complexity" evidence="1">
    <location>
        <begin position="553"/>
        <end position="575"/>
    </location>
</feature>
<feature type="region of interest" description="Disordered" evidence="1">
    <location>
        <begin position="374"/>
        <end position="575"/>
    </location>
</feature>
<sequence>MSKEIENLKNGVLNGDSVITNNHIQQQQQQQTKLNNNSNVDSTTTKAIVGGRLQFYKDGKFILELARAREGEKTGWISVPRKTYWPPTISTNSSTTFSKHESSTSLSYSDDNSSIQSSPWQRDHCWKQSRPRHNISKEMAFFYNRPEQFCLTGDSTKIAKTMRRRPHNKCNSNVKFMKKKEKNGIDEASSESNDSDEKESSSQNDSKESIDTLDGNNKTTNDKNGNTHKLDNILKKLADRMASKLALNGNNMNGTHNNNNNGHHHSIPTSYSLASHIANSINSNSQPHQHVSPRKRILRELEKVSLEDTKRSRPKSIVTATIAMTNGNGSIASTPPISVANIHSSSNGSLKTEKATPPASRPISSYSITSLLAHNTSSSSNSSNNSNASVGCNNNNNNSISSNDSSSASHYHQQPKSPSLMQNKRKSPNTTPTPPTQSPSPEHHAFHKYRPITTTPTSSSPYSNSYHSPNYMRGSPSPHDRLRTTSSFSPSHSYAGTSSPHHNNNNYGGTGRERDSSLSPNVERNSSQRSTPTTTSTIRTVPKKTAALRQQFSSPTMESSSKMSKSSAAAVTTTTAQNVKNEKPMDVDALLRPSALIPPPSMSTAAAMTTHPAAAQLSHYPYMYSPLSYLPHAVSPYYHPSFYNPAMMAAAAAAAYRFPGAMSYPPMPSTLSSPPPITSASSSSSSPIIDRNANGHQRNVSISSSSSPSAVSSTTTAHHHPPYVHSSPWNPISLTNLHHPDGNLIPKVKNEQHSDVPLNLSKH</sequence>
<feature type="region of interest" description="Disordered" evidence="1">
    <location>
        <begin position="160"/>
        <end position="228"/>
    </location>
</feature>
<feature type="compositionally biased region" description="Low complexity" evidence="1">
    <location>
        <begin position="103"/>
        <end position="118"/>
    </location>
</feature>
<evidence type="ECO:0000313" key="3">
    <source>
        <dbReference type="Proteomes" id="UP001107558"/>
    </source>
</evidence>
<comment type="caution">
    <text evidence="2">The sequence shown here is derived from an EMBL/GenBank/DDBJ whole genome shotgun (WGS) entry which is preliminary data.</text>
</comment>
<keyword evidence="3" id="KW-1185">Reference proteome</keyword>
<evidence type="ECO:0000313" key="2">
    <source>
        <dbReference type="EMBL" id="KAG5670951.1"/>
    </source>
</evidence>
<dbReference type="EMBL" id="JADBJN010000003">
    <property type="protein sequence ID" value="KAG5670951.1"/>
    <property type="molecule type" value="Genomic_DNA"/>
</dbReference>
<feature type="region of interest" description="Disordered" evidence="1">
    <location>
        <begin position="88"/>
        <end position="125"/>
    </location>
</feature>
<feature type="compositionally biased region" description="Polar residues" evidence="1">
    <location>
        <begin position="484"/>
        <end position="507"/>
    </location>
</feature>
<gene>
    <name evidence="2" type="ORF">PVAND_001180</name>
</gene>
<feature type="compositionally biased region" description="Low complexity" evidence="1">
    <location>
        <begin position="214"/>
        <end position="224"/>
    </location>
</feature>
<organism evidence="2 3">
    <name type="scientific">Polypedilum vanderplanki</name>
    <name type="common">Sleeping chironomid midge</name>
    <dbReference type="NCBI Taxonomy" id="319348"/>
    <lineage>
        <taxon>Eukaryota</taxon>
        <taxon>Metazoa</taxon>
        <taxon>Ecdysozoa</taxon>
        <taxon>Arthropoda</taxon>
        <taxon>Hexapoda</taxon>
        <taxon>Insecta</taxon>
        <taxon>Pterygota</taxon>
        <taxon>Neoptera</taxon>
        <taxon>Endopterygota</taxon>
        <taxon>Diptera</taxon>
        <taxon>Nematocera</taxon>
        <taxon>Chironomoidea</taxon>
        <taxon>Chironomidae</taxon>
        <taxon>Chironominae</taxon>
        <taxon>Polypedilum</taxon>
        <taxon>Polypedilum</taxon>
    </lineage>
</organism>
<name>A0A9J6BMQ8_POLVA</name>
<feature type="compositionally biased region" description="Low complexity" evidence="1">
    <location>
        <begin position="678"/>
        <end position="687"/>
    </location>
</feature>
<dbReference type="Proteomes" id="UP001107558">
    <property type="component" value="Chromosome 3"/>
</dbReference>
<reference evidence="2" key="1">
    <citation type="submission" date="2021-03" db="EMBL/GenBank/DDBJ databases">
        <title>Chromosome level genome of the anhydrobiotic midge Polypedilum vanderplanki.</title>
        <authorList>
            <person name="Yoshida Y."/>
            <person name="Kikawada T."/>
            <person name="Gusev O."/>
        </authorList>
    </citation>
    <scope>NUCLEOTIDE SEQUENCE</scope>
    <source>
        <strain evidence="2">NIAS01</strain>
        <tissue evidence="2">Whole body or cell culture</tissue>
    </source>
</reference>
<dbReference type="OrthoDB" id="8122370at2759"/>
<feature type="compositionally biased region" description="Low complexity" evidence="1">
    <location>
        <begin position="451"/>
        <end position="471"/>
    </location>
</feature>
<feature type="compositionally biased region" description="Low complexity" evidence="1">
    <location>
        <begin position="529"/>
        <end position="545"/>
    </location>
</feature>